<accession>A0ABW5S857</accession>
<organism evidence="2 3">
    <name type="scientific">Sporolactobacillus shoreicorticis</name>
    <dbReference type="NCBI Taxonomy" id="1923877"/>
    <lineage>
        <taxon>Bacteria</taxon>
        <taxon>Bacillati</taxon>
        <taxon>Bacillota</taxon>
        <taxon>Bacilli</taxon>
        <taxon>Bacillales</taxon>
        <taxon>Sporolactobacillaceae</taxon>
        <taxon>Sporolactobacillus</taxon>
    </lineage>
</organism>
<comment type="caution">
    <text evidence="2">The sequence shown here is derived from an EMBL/GenBank/DDBJ whole genome shotgun (WGS) entry which is preliminary data.</text>
</comment>
<dbReference type="Gene3D" id="1.10.10.10">
    <property type="entry name" value="Winged helix-like DNA-binding domain superfamily/Winged helix DNA-binding domain"/>
    <property type="match status" value="1"/>
</dbReference>
<dbReference type="InterPro" id="IPR013196">
    <property type="entry name" value="HTH_11"/>
</dbReference>
<dbReference type="Proteomes" id="UP001597399">
    <property type="component" value="Unassembled WGS sequence"/>
</dbReference>
<name>A0ABW5S857_9BACL</name>
<protein>
    <submittedName>
        <fullName evidence="2">Helix-turn-helix transcriptional regulator</fullName>
    </submittedName>
</protein>
<evidence type="ECO:0000313" key="3">
    <source>
        <dbReference type="Proteomes" id="UP001597399"/>
    </source>
</evidence>
<sequence>MDKVVNPMGEERNRMDRILFLYDKLISGDIVYKQELAAQFDVHERTIRRDIQDIKYYMARFYINKDVIYDPKVGGYQLMNADPTSFSWSRWLALSQIILDDHWLNQDESQQWIHFISSRLNRTNRKRFLNYLQSTVYHQSFPKWKNPILEKVDLVYEALSSRKKLQIAMHDQLFIFCPVGLVYKHSHFFIAACVNESFQQGYSSSPNPVPIMIQDHLSIKMAPQSFVLPSSFHFDEQAFKQRCMPP</sequence>
<proteinExistence type="predicted"/>
<evidence type="ECO:0000259" key="1">
    <source>
        <dbReference type="Pfam" id="PF08279"/>
    </source>
</evidence>
<keyword evidence="3" id="KW-1185">Reference proteome</keyword>
<evidence type="ECO:0000313" key="2">
    <source>
        <dbReference type="EMBL" id="MFD2695980.1"/>
    </source>
</evidence>
<reference evidence="3" key="1">
    <citation type="journal article" date="2019" name="Int. J. Syst. Evol. Microbiol.">
        <title>The Global Catalogue of Microorganisms (GCM) 10K type strain sequencing project: providing services to taxonomists for standard genome sequencing and annotation.</title>
        <authorList>
            <consortium name="The Broad Institute Genomics Platform"/>
            <consortium name="The Broad Institute Genome Sequencing Center for Infectious Disease"/>
            <person name="Wu L."/>
            <person name="Ma J."/>
        </authorList>
    </citation>
    <scope>NUCLEOTIDE SEQUENCE [LARGE SCALE GENOMIC DNA]</scope>
    <source>
        <strain evidence="3">TISTR 2466</strain>
    </source>
</reference>
<dbReference type="Pfam" id="PF08279">
    <property type="entry name" value="HTH_11"/>
    <property type="match status" value="1"/>
</dbReference>
<feature type="domain" description="Helix-turn-helix type 11" evidence="1">
    <location>
        <begin position="34"/>
        <end position="75"/>
    </location>
</feature>
<dbReference type="InterPro" id="IPR036388">
    <property type="entry name" value="WH-like_DNA-bd_sf"/>
</dbReference>
<dbReference type="EMBL" id="JBHUMQ010000057">
    <property type="protein sequence ID" value="MFD2695980.1"/>
    <property type="molecule type" value="Genomic_DNA"/>
</dbReference>
<gene>
    <name evidence="2" type="ORF">ACFSUE_20440</name>
</gene>
<dbReference type="RefSeq" id="WP_253061649.1">
    <property type="nucleotide sequence ID" value="NZ_JAMXWM010000010.1"/>
</dbReference>